<evidence type="ECO:0000259" key="2">
    <source>
        <dbReference type="PROSITE" id="PS50883"/>
    </source>
</evidence>
<dbReference type="Gene3D" id="1.25.40.10">
    <property type="entry name" value="Tetratricopeptide repeat domain"/>
    <property type="match status" value="2"/>
</dbReference>
<dbReference type="InterPro" id="IPR052155">
    <property type="entry name" value="Biofilm_reg_signaling"/>
</dbReference>
<dbReference type="InterPro" id="IPR000160">
    <property type="entry name" value="GGDEF_dom"/>
</dbReference>
<dbReference type="CDD" id="cd01949">
    <property type="entry name" value="GGDEF"/>
    <property type="match status" value="1"/>
</dbReference>
<evidence type="ECO:0000256" key="1">
    <source>
        <dbReference type="PROSITE-ProRule" id="PRU00339"/>
    </source>
</evidence>
<dbReference type="PANTHER" id="PTHR44757">
    <property type="entry name" value="DIGUANYLATE CYCLASE DGCP"/>
    <property type="match status" value="1"/>
</dbReference>
<dbReference type="Pfam" id="PF00563">
    <property type="entry name" value="EAL"/>
    <property type="match status" value="1"/>
</dbReference>
<dbReference type="SUPFAM" id="SSF55073">
    <property type="entry name" value="Nucleotide cyclase"/>
    <property type="match status" value="1"/>
</dbReference>
<dbReference type="Pfam" id="PF13424">
    <property type="entry name" value="TPR_12"/>
    <property type="match status" value="2"/>
</dbReference>
<dbReference type="PROSITE" id="PS50887">
    <property type="entry name" value="GGDEF"/>
    <property type="match status" value="1"/>
</dbReference>
<dbReference type="InterPro" id="IPR029787">
    <property type="entry name" value="Nucleotide_cyclase"/>
</dbReference>
<dbReference type="SUPFAM" id="SSF48452">
    <property type="entry name" value="TPR-like"/>
    <property type="match status" value="2"/>
</dbReference>
<dbReference type="RefSeq" id="WP_183988591.1">
    <property type="nucleotide sequence ID" value="NZ_JACHHG010000016.1"/>
</dbReference>
<feature type="domain" description="EAL" evidence="2">
    <location>
        <begin position="541"/>
        <end position="792"/>
    </location>
</feature>
<dbReference type="SMART" id="SM00267">
    <property type="entry name" value="GGDEF"/>
    <property type="match status" value="1"/>
</dbReference>
<dbReference type="NCBIfam" id="TIGR00254">
    <property type="entry name" value="GGDEF"/>
    <property type="match status" value="1"/>
</dbReference>
<evidence type="ECO:0000313" key="4">
    <source>
        <dbReference type="EMBL" id="MBB6099851.1"/>
    </source>
</evidence>
<dbReference type="SMART" id="SM00052">
    <property type="entry name" value="EAL"/>
    <property type="match status" value="1"/>
</dbReference>
<feature type="repeat" description="TPR" evidence="1">
    <location>
        <begin position="130"/>
        <end position="163"/>
    </location>
</feature>
<dbReference type="Gene3D" id="3.20.20.450">
    <property type="entry name" value="EAL domain"/>
    <property type="match status" value="1"/>
</dbReference>
<name>A0A841I203_9DEIO</name>
<dbReference type="PROSITE" id="PS50005">
    <property type="entry name" value="TPR"/>
    <property type="match status" value="3"/>
</dbReference>
<dbReference type="InterPro" id="IPR043128">
    <property type="entry name" value="Rev_trsase/Diguanyl_cyclase"/>
</dbReference>
<dbReference type="PROSITE" id="PS50883">
    <property type="entry name" value="EAL"/>
    <property type="match status" value="1"/>
</dbReference>
<dbReference type="EMBL" id="JACHHG010000016">
    <property type="protein sequence ID" value="MBB6099851.1"/>
    <property type="molecule type" value="Genomic_DNA"/>
</dbReference>
<dbReference type="PANTHER" id="PTHR44757:SF2">
    <property type="entry name" value="BIOFILM ARCHITECTURE MAINTENANCE PROTEIN MBAA"/>
    <property type="match status" value="1"/>
</dbReference>
<comment type="caution">
    <text evidence="4">The sequence shown here is derived from an EMBL/GenBank/DDBJ whole genome shotgun (WGS) entry which is preliminary data.</text>
</comment>
<dbReference type="Proteomes" id="UP000569951">
    <property type="component" value="Unassembled WGS sequence"/>
</dbReference>
<keyword evidence="1" id="KW-0802">TPR repeat</keyword>
<feature type="repeat" description="TPR" evidence="1">
    <location>
        <begin position="170"/>
        <end position="203"/>
    </location>
</feature>
<dbReference type="SUPFAM" id="SSF141868">
    <property type="entry name" value="EAL domain-like"/>
    <property type="match status" value="1"/>
</dbReference>
<gene>
    <name evidence="4" type="ORF">HNR42_003311</name>
</gene>
<dbReference type="CDD" id="cd01948">
    <property type="entry name" value="EAL"/>
    <property type="match status" value="1"/>
</dbReference>
<keyword evidence="5" id="KW-1185">Reference proteome</keyword>
<reference evidence="4 5" key="1">
    <citation type="submission" date="2020-08" db="EMBL/GenBank/DDBJ databases">
        <title>Genomic Encyclopedia of Type Strains, Phase IV (KMG-IV): sequencing the most valuable type-strain genomes for metagenomic binning, comparative biology and taxonomic classification.</title>
        <authorList>
            <person name="Goeker M."/>
        </authorList>
    </citation>
    <scope>NUCLEOTIDE SEQUENCE [LARGE SCALE GENOMIC DNA]</scope>
    <source>
        <strain evidence="4 5">DSM 21458</strain>
    </source>
</reference>
<dbReference type="SMART" id="SM00028">
    <property type="entry name" value="TPR"/>
    <property type="match status" value="6"/>
</dbReference>
<accession>A0A841I203</accession>
<organism evidence="4 5">
    <name type="scientific">Deinobacterium chartae</name>
    <dbReference type="NCBI Taxonomy" id="521158"/>
    <lineage>
        <taxon>Bacteria</taxon>
        <taxon>Thermotogati</taxon>
        <taxon>Deinococcota</taxon>
        <taxon>Deinococci</taxon>
        <taxon>Deinococcales</taxon>
        <taxon>Deinococcaceae</taxon>
        <taxon>Deinobacterium</taxon>
    </lineage>
</organism>
<proteinExistence type="predicted"/>
<protein>
    <submittedName>
        <fullName evidence="4">Diguanylate cyclase (GGDEF)-like protein</fullName>
    </submittedName>
</protein>
<dbReference type="InterPro" id="IPR011990">
    <property type="entry name" value="TPR-like_helical_dom_sf"/>
</dbReference>
<dbReference type="AlphaFoldDB" id="A0A841I203"/>
<dbReference type="InterPro" id="IPR035919">
    <property type="entry name" value="EAL_sf"/>
</dbReference>
<dbReference type="Pfam" id="PF00990">
    <property type="entry name" value="GGDEF"/>
    <property type="match status" value="1"/>
</dbReference>
<dbReference type="Gene3D" id="3.30.70.270">
    <property type="match status" value="1"/>
</dbReference>
<sequence>MQDPLSPKTARDLLTQARAVRGHDDRAALELFREAFSIAGGAGDQSLAADALNGMANLEHALGESRAAVEHLQTALELRRNTGDPAGEMACHVNLGSVLTDLGDYSGALAHLETALDIGERLGGETRFMTAALTNLGRLAEFVNRFDDALAYYERALKHARHQGNVQHEAILIGNLGEVRRKSGDLEAARQLFEEALERAGDSSPLRWTNLISLGQLWLQQGETERAARSFQESLQLAEALGDVDGMLEARLGLGRTLSDHRRAITVIEQARQLALEAERRTSLPGLLEELARRYQALGEFEQALEILRSAHALERELLSVETARQTRNLLVQFDLERARAEANYHRGRHEAERLAKEAAEAAVAERTRELERLAWHDPLTGLPNRALFRRRLVEALQGEEPLVVGLIDLDRFKYINDTFGHGFGDELLVRVAERLEGMLRGRALLARMGGDEFLMLVRGTVELGRIEQLALEITSSLQRPTKVYGQEIYVAPSIGFALSPEHGRVADVLVGKADQAMYMAKRQGLGWRIFDDAGGQRIPVVTMESALRRALQRGNRDELYLEYQGIHQPDGRVRVGEALLRWSNRQLGRVGPGEFIPVAEDSGLIVPLGSWALRQACLDALSWGDVGVSVNISARQMQERHFLTDVRAALEESGIAPERLQLEITESLMMMHPELARRDLSALKDLGVRVVVDDFGTGYSSLAQLKNYPIDGLKIDRSFVMGIGRDDRDLRIVEATVRMGQALRLDVVAEGVETVEQAEVLRSLGVTALQGFLFSRPAQAHTFLDLLATSAG</sequence>
<dbReference type="InterPro" id="IPR019734">
    <property type="entry name" value="TPR_rpt"/>
</dbReference>
<evidence type="ECO:0000313" key="5">
    <source>
        <dbReference type="Proteomes" id="UP000569951"/>
    </source>
</evidence>
<dbReference type="InterPro" id="IPR001633">
    <property type="entry name" value="EAL_dom"/>
</dbReference>
<feature type="domain" description="GGDEF" evidence="3">
    <location>
        <begin position="401"/>
        <end position="534"/>
    </location>
</feature>
<feature type="repeat" description="TPR" evidence="1">
    <location>
        <begin position="208"/>
        <end position="241"/>
    </location>
</feature>
<evidence type="ECO:0000259" key="3">
    <source>
        <dbReference type="PROSITE" id="PS50887"/>
    </source>
</evidence>